<dbReference type="SUPFAM" id="SSF52374">
    <property type="entry name" value="Nucleotidylyl transferase"/>
    <property type="match status" value="1"/>
</dbReference>
<dbReference type="NCBIfam" id="TIGR00124">
    <property type="entry name" value="cit_ly_ligase"/>
    <property type="match status" value="1"/>
</dbReference>
<organism evidence="5 6">
    <name type="scientific">Ruoffia tabacinasalis</name>
    <dbReference type="NCBI Taxonomy" id="87458"/>
    <lineage>
        <taxon>Bacteria</taxon>
        <taxon>Bacillati</taxon>
        <taxon>Bacillota</taxon>
        <taxon>Bacilli</taxon>
        <taxon>Lactobacillales</taxon>
        <taxon>Aerococcaceae</taxon>
        <taxon>Ruoffia</taxon>
    </lineage>
</organism>
<dbReference type="Gene3D" id="3.40.630.30">
    <property type="match status" value="1"/>
</dbReference>
<dbReference type="InterPro" id="IPR014729">
    <property type="entry name" value="Rossmann-like_a/b/a_fold"/>
</dbReference>
<keyword evidence="1 3" id="KW-0547">Nucleotide-binding</keyword>
<evidence type="ECO:0000313" key="5">
    <source>
        <dbReference type="EMBL" id="TLQ48985.1"/>
    </source>
</evidence>
<keyword evidence="2 3" id="KW-0067">ATP-binding</keyword>
<gene>
    <name evidence="5" type="primary">citC</name>
    <name evidence="5" type="ORF">FEZ33_02825</name>
</gene>
<comment type="caution">
    <text evidence="5">The sequence shown here is derived from an EMBL/GenBank/DDBJ whole genome shotgun (WGS) entry which is preliminary data.</text>
</comment>
<dbReference type="GO" id="GO:0016829">
    <property type="term" value="F:lyase activity"/>
    <property type="evidence" value="ECO:0007669"/>
    <property type="project" value="UniProtKB-KW"/>
</dbReference>
<dbReference type="PIRSF" id="PIRSF005751">
    <property type="entry name" value="Acet_citr_lig"/>
    <property type="match status" value="1"/>
</dbReference>
<dbReference type="EMBL" id="VBSP01000005">
    <property type="protein sequence ID" value="TLQ48985.1"/>
    <property type="molecule type" value="Genomic_DNA"/>
</dbReference>
<keyword evidence="3 5" id="KW-0436">Ligase</keyword>
<sequence>MMIVYTTKRLWIHRSQSARKDWENLLEASNLSTQEQTDYTVGIYKGDDLVATGSYAGNVIKCVAVHSDYRSENFLTDIVVHLMDQLRSNGSNHYFVYTCPKNSVYFKSLGFNKIVETSNVTFMEFGHPSFEDYLSMLSNHKKEGNNGAVVMNANPITKGHLHLIEEIAKRSDYVYVFVLSEDRSEFNDEERMMLVKRATADMSNVIVLPTNDYMVSSATFPSYFLRDRAQESVARIQATVDATLFKERVAPILNIKHRLVGKEPYSRVTEIYNESMSEVFQDDLELEIIPRLEVEGEVISATKVRQALSEGHPESIKNLVPSTTYDYIQNKK</sequence>
<dbReference type="InterPro" id="IPR005216">
    <property type="entry name" value="Citrate_lyase_ligase"/>
</dbReference>
<dbReference type="InterPro" id="IPR016181">
    <property type="entry name" value="Acyl_CoA_acyltransferase"/>
</dbReference>
<proteinExistence type="predicted"/>
<dbReference type="EC" id="6.2.1.22" evidence="3"/>
<keyword evidence="5" id="KW-0456">Lyase</keyword>
<dbReference type="NCBIfam" id="TIGR00125">
    <property type="entry name" value="cyt_tran_rel"/>
    <property type="match status" value="1"/>
</dbReference>
<evidence type="ECO:0000313" key="6">
    <source>
        <dbReference type="Proteomes" id="UP000306420"/>
    </source>
</evidence>
<protein>
    <recommendedName>
        <fullName evidence="3">[Citrate [pro-3S]-lyase] ligase</fullName>
        <ecNumber evidence="3">6.2.1.22</ecNumber>
    </recommendedName>
</protein>
<dbReference type="OrthoDB" id="9779753at2"/>
<dbReference type="Pfam" id="PF08218">
    <property type="entry name" value="Citrate_ly_lig"/>
    <property type="match status" value="1"/>
</dbReference>
<dbReference type="GO" id="GO:0016747">
    <property type="term" value="F:acyltransferase activity, transferring groups other than amino-acyl groups"/>
    <property type="evidence" value="ECO:0007669"/>
    <property type="project" value="InterPro"/>
</dbReference>
<dbReference type="GO" id="GO:0008771">
    <property type="term" value="F:[citrate (pro-3S)-lyase] ligase activity"/>
    <property type="evidence" value="ECO:0007669"/>
    <property type="project" value="UniProtKB-EC"/>
</dbReference>
<dbReference type="SMART" id="SM00764">
    <property type="entry name" value="Citrate_ly_lig"/>
    <property type="match status" value="1"/>
</dbReference>
<name>A0A5R9EN97_9LACT</name>
<dbReference type="Gene3D" id="3.40.50.620">
    <property type="entry name" value="HUPs"/>
    <property type="match status" value="1"/>
</dbReference>
<dbReference type="GO" id="GO:0005524">
    <property type="term" value="F:ATP binding"/>
    <property type="evidence" value="ECO:0007669"/>
    <property type="project" value="UniProtKB-UniRule"/>
</dbReference>
<dbReference type="Proteomes" id="UP000306420">
    <property type="component" value="Unassembled WGS sequence"/>
</dbReference>
<dbReference type="AlphaFoldDB" id="A0A5R9EN97"/>
<dbReference type="PANTHER" id="PTHR40599">
    <property type="entry name" value="[CITRATE [PRO-3S]-LYASE] LIGASE"/>
    <property type="match status" value="1"/>
</dbReference>
<comment type="catalytic activity">
    <reaction evidence="3">
        <text>holo-[citrate lyase ACP] + acetate + ATP = acetyl-[citrate lyase ACP] + AMP + diphosphate</text>
        <dbReference type="Rhea" id="RHEA:23788"/>
        <dbReference type="Rhea" id="RHEA-COMP:10158"/>
        <dbReference type="Rhea" id="RHEA-COMP:13710"/>
        <dbReference type="ChEBI" id="CHEBI:30089"/>
        <dbReference type="ChEBI" id="CHEBI:30616"/>
        <dbReference type="ChEBI" id="CHEBI:33019"/>
        <dbReference type="ChEBI" id="CHEBI:82683"/>
        <dbReference type="ChEBI" id="CHEBI:137976"/>
        <dbReference type="ChEBI" id="CHEBI:456215"/>
        <dbReference type="EC" id="6.2.1.22"/>
    </reaction>
</comment>
<evidence type="ECO:0000259" key="4">
    <source>
        <dbReference type="PROSITE" id="PS51186"/>
    </source>
</evidence>
<dbReference type="SUPFAM" id="SSF55729">
    <property type="entry name" value="Acyl-CoA N-acyltransferases (Nat)"/>
    <property type="match status" value="1"/>
</dbReference>
<comment type="function">
    <text evidence="3">Acetylation of prosthetic group (2-(5''-phosphoribosyl)-3'-dephosphocoenzyme-A) of the gamma subunit of citrate lyase.</text>
</comment>
<evidence type="ECO:0000256" key="3">
    <source>
        <dbReference type="PIRNR" id="PIRNR005751"/>
    </source>
</evidence>
<evidence type="ECO:0000256" key="1">
    <source>
        <dbReference type="ARBA" id="ARBA00022741"/>
    </source>
</evidence>
<dbReference type="InterPro" id="IPR000182">
    <property type="entry name" value="GNAT_dom"/>
</dbReference>
<dbReference type="InterPro" id="IPR013166">
    <property type="entry name" value="Citrate_lyase_ligase_C"/>
</dbReference>
<reference evidence="5 6" key="1">
    <citation type="submission" date="2019-05" db="EMBL/GenBank/DDBJ databases">
        <title>The metagenome of a microbial culture collection derived from dairy environment covers the genomic content of the human microbiome.</title>
        <authorList>
            <person name="Roder T."/>
            <person name="Wuthrich D."/>
            <person name="Sattari Z."/>
            <person name="Von Ah U."/>
            <person name="Bar C."/>
            <person name="Ronchi F."/>
            <person name="Macpherson A.J."/>
            <person name="Ganal-Vonarburg S.C."/>
            <person name="Bruggmann R."/>
            <person name="Vergeres G."/>
        </authorList>
    </citation>
    <scope>NUCLEOTIDE SEQUENCE [LARGE SCALE GENOMIC DNA]</scope>
    <source>
        <strain evidence="5 6">FAM 24227</strain>
    </source>
</reference>
<dbReference type="PROSITE" id="PS51186">
    <property type="entry name" value="GNAT"/>
    <property type="match status" value="1"/>
</dbReference>
<dbReference type="PANTHER" id="PTHR40599:SF1">
    <property type="entry name" value="[CITRATE [PRO-3S]-LYASE] LIGASE"/>
    <property type="match status" value="1"/>
</dbReference>
<dbReference type="InterPro" id="IPR004821">
    <property type="entry name" value="Cyt_trans-like"/>
</dbReference>
<dbReference type="RefSeq" id="WP_138403879.1">
    <property type="nucleotide sequence ID" value="NZ_VBSP01000005.1"/>
</dbReference>
<feature type="domain" description="N-acetyltransferase" evidence="4">
    <location>
        <begin position="1"/>
        <end position="137"/>
    </location>
</feature>
<evidence type="ECO:0000256" key="2">
    <source>
        <dbReference type="ARBA" id="ARBA00022840"/>
    </source>
</evidence>
<accession>A0A5R9EN97</accession>